<keyword evidence="6" id="KW-0156">Chromatin regulator</keyword>
<dbReference type="SUPFAM" id="SSF82199">
    <property type="entry name" value="SET domain"/>
    <property type="match status" value="1"/>
</dbReference>
<comment type="catalytic activity">
    <reaction evidence="9">
        <text>N(6)-methyl-L-lysyl(4)-[histone H3] + S-adenosyl-L-methionine = N(6),N(6)-dimethyl-L-lysyl(4)-[histone H3] + S-adenosyl-L-homocysteine + H(+)</text>
        <dbReference type="Rhea" id="RHEA:60268"/>
        <dbReference type="Rhea" id="RHEA-COMP:15540"/>
        <dbReference type="Rhea" id="RHEA-COMP:15543"/>
        <dbReference type="ChEBI" id="CHEBI:15378"/>
        <dbReference type="ChEBI" id="CHEBI:57856"/>
        <dbReference type="ChEBI" id="CHEBI:59789"/>
        <dbReference type="ChEBI" id="CHEBI:61929"/>
        <dbReference type="ChEBI" id="CHEBI:61976"/>
    </reaction>
</comment>
<comment type="subcellular location">
    <subcellularLocation>
        <location evidence="1">Nucleus</location>
    </subcellularLocation>
</comment>
<keyword evidence="5" id="KW-0949">S-adenosyl-L-methionine</keyword>
<keyword evidence="16" id="KW-1185">Reference proteome</keyword>
<evidence type="ECO:0000256" key="7">
    <source>
        <dbReference type="ARBA" id="ARBA00023242"/>
    </source>
</evidence>
<comment type="catalytic activity">
    <reaction evidence="10">
        <text>N(6),N(6)-dimethyl-L-lysyl(4)-[histone H3] + S-adenosyl-L-methionine = N(6),N(6),N(6)-trimethyl-L-lysyl(4)-[histone H3] + S-adenosyl-L-homocysteine + H(+)</text>
        <dbReference type="Rhea" id="RHEA:60272"/>
        <dbReference type="Rhea" id="RHEA-COMP:15537"/>
        <dbReference type="Rhea" id="RHEA-COMP:15540"/>
        <dbReference type="ChEBI" id="CHEBI:15378"/>
        <dbReference type="ChEBI" id="CHEBI:57856"/>
        <dbReference type="ChEBI" id="CHEBI:59789"/>
        <dbReference type="ChEBI" id="CHEBI:61961"/>
        <dbReference type="ChEBI" id="CHEBI:61976"/>
    </reaction>
</comment>
<evidence type="ECO:0000259" key="14">
    <source>
        <dbReference type="PROSITE" id="PS50868"/>
    </source>
</evidence>
<dbReference type="Pfam" id="PF00856">
    <property type="entry name" value="SET"/>
    <property type="match status" value="1"/>
</dbReference>
<feature type="compositionally biased region" description="Low complexity" evidence="12">
    <location>
        <begin position="359"/>
        <end position="382"/>
    </location>
</feature>
<feature type="domain" description="SET" evidence="13">
    <location>
        <begin position="508"/>
        <end position="646"/>
    </location>
</feature>
<dbReference type="InterPro" id="IPR046341">
    <property type="entry name" value="SET_dom_sf"/>
</dbReference>
<comment type="catalytic activity">
    <reaction evidence="8">
        <text>L-lysyl(4)-[histone H3] + 3 S-adenosyl-L-methionine = N(6),N(6),N(6)-trimethyl-L-lysyl(4)-[histone H3] + 3 S-adenosyl-L-homocysteine + 3 H(+)</text>
        <dbReference type="Rhea" id="RHEA:60260"/>
        <dbReference type="Rhea" id="RHEA-COMP:15537"/>
        <dbReference type="Rhea" id="RHEA-COMP:15547"/>
        <dbReference type="ChEBI" id="CHEBI:15378"/>
        <dbReference type="ChEBI" id="CHEBI:29969"/>
        <dbReference type="ChEBI" id="CHEBI:57856"/>
        <dbReference type="ChEBI" id="CHEBI:59789"/>
        <dbReference type="ChEBI" id="CHEBI:61961"/>
        <dbReference type="EC" id="2.1.1.354"/>
    </reaction>
</comment>
<dbReference type="InterPro" id="IPR003616">
    <property type="entry name" value="Post-SET_dom"/>
</dbReference>
<evidence type="ECO:0000259" key="13">
    <source>
        <dbReference type="PROSITE" id="PS50280"/>
    </source>
</evidence>
<dbReference type="InterPro" id="IPR044570">
    <property type="entry name" value="Set1-like"/>
</dbReference>
<evidence type="ECO:0000313" key="15">
    <source>
        <dbReference type="EMBL" id="KHJ94346.1"/>
    </source>
</evidence>
<feature type="compositionally biased region" description="Basic and acidic residues" evidence="12">
    <location>
        <begin position="280"/>
        <end position="292"/>
    </location>
</feature>
<dbReference type="PANTHER" id="PTHR45814">
    <property type="entry name" value="HISTONE-LYSINE N-METHYLTRANSFERASE SETD1"/>
    <property type="match status" value="1"/>
</dbReference>
<feature type="compositionally biased region" description="Basic and acidic residues" evidence="12">
    <location>
        <begin position="390"/>
        <end position="420"/>
    </location>
</feature>
<dbReference type="AlphaFoldDB" id="A0A0B1TE03"/>
<feature type="region of interest" description="Disordered" evidence="12">
    <location>
        <begin position="72"/>
        <end position="146"/>
    </location>
</feature>
<feature type="compositionally biased region" description="Basic and acidic residues" evidence="12">
    <location>
        <begin position="127"/>
        <end position="146"/>
    </location>
</feature>
<evidence type="ECO:0000256" key="9">
    <source>
        <dbReference type="ARBA" id="ARBA00047583"/>
    </source>
</evidence>
<keyword evidence="7" id="KW-0539">Nucleus</keyword>
<name>A0A0B1TE03_OESDE</name>
<organism evidence="15 16">
    <name type="scientific">Oesophagostomum dentatum</name>
    <name type="common">Nodular worm</name>
    <dbReference type="NCBI Taxonomy" id="61180"/>
    <lineage>
        <taxon>Eukaryota</taxon>
        <taxon>Metazoa</taxon>
        <taxon>Ecdysozoa</taxon>
        <taxon>Nematoda</taxon>
        <taxon>Chromadorea</taxon>
        <taxon>Rhabditida</taxon>
        <taxon>Rhabditina</taxon>
        <taxon>Rhabditomorpha</taxon>
        <taxon>Strongyloidea</taxon>
        <taxon>Strongylidae</taxon>
        <taxon>Oesophagostomum</taxon>
    </lineage>
</organism>
<keyword evidence="11" id="KW-0175">Coiled coil</keyword>
<proteinExistence type="predicted"/>
<feature type="coiled-coil region" evidence="11">
    <location>
        <begin position="186"/>
        <end position="217"/>
    </location>
</feature>
<dbReference type="GO" id="GO:0032259">
    <property type="term" value="P:methylation"/>
    <property type="evidence" value="ECO:0007669"/>
    <property type="project" value="UniProtKB-KW"/>
</dbReference>
<dbReference type="GO" id="GO:0140999">
    <property type="term" value="F:histone H3K4 trimethyltransferase activity"/>
    <property type="evidence" value="ECO:0007669"/>
    <property type="project" value="UniProtKB-EC"/>
</dbReference>
<evidence type="ECO:0000256" key="5">
    <source>
        <dbReference type="ARBA" id="ARBA00022691"/>
    </source>
</evidence>
<dbReference type="OrthoDB" id="5869846at2759"/>
<evidence type="ECO:0000256" key="12">
    <source>
        <dbReference type="SAM" id="MobiDB-lite"/>
    </source>
</evidence>
<feature type="compositionally biased region" description="Acidic residues" evidence="12">
    <location>
        <begin position="97"/>
        <end position="106"/>
    </location>
</feature>
<protein>
    <recommendedName>
        <fullName evidence="2">[histone H3]-lysine(4) N-trimethyltransferase</fullName>
        <ecNumber evidence="2">2.1.1.354</ecNumber>
    </recommendedName>
</protein>
<feature type="compositionally biased region" description="Pro residues" evidence="12">
    <location>
        <begin position="15"/>
        <end position="24"/>
    </location>
</feature>
<dbReference type="EC" id="2.1.1.354" evidence="2"/>
<dbReference type="GO" id="GO:0048188">
    <property type="term" value="C:Set1C/COMPASS complex"/>
    <property type="evidence" value="ECO:0007669"/>
    <property type="project" value="TreeGrafter"/>
</dbReference>
<dbReference type="PROSITE" id="PS50280">
    <property type="entry name" value="SET"/>
    <property type="match status" value="1"/>
</dbReference>
<evidence type="ECO:0000256" key="8">
    <source>
        <dbReference type="ARBA" id="ARBA00047571"/>
    </source>
</evidence>
<dbReference type="Proteomes" id="UP000053660">
    <property type="component" value="Unassembled WGS sequence"/>
</dbReference>
<feature type="domain" description="Post-SET" evidence="14">
    <location>
        <begin position="652"/>
        <end position="668"/>
    </location>
</feature>
<reference evidence="15 16" key="1">
    <citation type="submission" date="2014-03" db="EMBL/GenBank/DDBJ databases">
        <title>Draft genome of the hookworm Oesophagostomum dentatum.</title>
        <authorList>
            <person name="Mitreva M."/>
        </authorList>
    </citation>
    <scope>NUCLEOTIDE SEQUENCE [LARGE SCALE GENOMIC DNA]</scope>
    <source>
        <strain evidence="15 16">OD-Hann</strain>
    </source>
</reference>
<evidence type="ECO:0000256" key="1">
    <source>
        <dbReference type="ARBA" id="ARBA00004123"/>
    </source>
</evidence>
<evidence type="ECO:0000256" key="6">
    <source>
        <dbReference type="ARBA" id="ARBA00022853"/>
    </source>
</evidence>
<feature type="compositionally biased region" description="Low complexity" evidence="12">
    <location>
        <begin position="318"/>
        <end position="346"/>
    </location>
</feature>
<keyword evidence="4" id="KW-0808">Transferase</keyword>
<dbReference type="SMART" id="SM00317">
    <property type="entry name" value="SET"/>
    <property type="match status" value="1"/>
</dbReference>
<dbReference type="SMART" id="SM00508">
    <property type="entry name" value="PostSET"/>
    <property type="match status" value="1"/>
</dbReference>
<accession>A0A0B1TE03</accession>
<evidence type="ECO:0000256" key="4">
    <source>
        <dbReference type="ARBA" id="ARBA00022679"/>
    </source>
</evidence>
<feature type="compositionally biased region" description="Low complexity" evidence="12">
    <location>
        <begin position="107"/>
        <end position="124"/>
    </location>
</feature>
<dbReference type="PROSITE" id="PS50868">
    <property type="entry name" value="POST_SET"/>
    <property type="match status" value="1"/>
</dbReference>
<feature type="region of interest" description="Disordered" evidence="12">
    <location>
        <begin position="1"/>
        <end position="24"/>
    </location>
</feature>
<dbReference type="Gene3D" id="2.170.270.10">
    <property type="entry name" value="SET domain"/>
    <property type="match status" value="1"/>
</dbReference>
<dbReference type="PANTHER" id="PTHR45814:SF2">
    <property type="entry name" value="HISTONE-LYSINE N-METHYLTRANSFERASE SETD1"/>
    <property type="match status" value="1"/>
</dbReference>
<evidence type="ECO:0000256" key="3">
    <source>
        <dbReference type="ARBA" id="ARBA00022603"/>
    </source>
</evidence>
<feature type="compositionally biased region" description="Low complexity" evidence="12">
    <location>
        <begin position="72"/>
        <end position="81"/>
    </location>
</feature>
<evidence type="ECO:0000256" key="11">
    <source>
        <dbReference type="SAM" id="Coils"/>
    </source>
</evidence>
<evidence type="ECO:0000256" key="10">
    <source>
        <dbReference type="ARBA" id="ARBA00049129"/>
    </source>
</evidence>
<dbReference type="InterPro" id="IPR001214">
    <property type="entry name" value="SET_dom"/>
</dbReference>
<evidence type="ECO:0000313" key="16">
    <source>
        <dbReference type="Proteomes" id="UP000053660"/>
    </source>
</evidence>
<feature type="compositionally biased region" description="Polar residues" evidence="12">
    <location>
        <begin position="82"/>
        <end position="91"/>
    </location>
</feature>
<dbReference type="EMBL" id="KN550363">
    <property type="protein sequence ID" value="KHJ94346.1"/>
    <property type="molecule type" value="Genomic_DNA"/>
</dbReference>
<evidence type="ECO:0000256" key="2">
    <source>
        <dbReference type="ARBA" id="ARBA00012182"/>
    </source>
</evidence>
<feature type="region of interest" description="Disordered" evidence="12">
    <location>
        <begin position="260"/>
        <end position="420"/>
    </location>
</feature>
<keyword evidence="3" id="KW-0489">Methyltransferase</keyword>
<gene>
    <name evidence="15" type="ORF">OESDEN_05727</name>
</gene>
<sequence>MNPAMPVGAPGFNPMMPPPPGFCPPPPQVYIKRDLPKVTLRFVEESPPHQTTQPGPSHQTLADRVASIFGATTVGGSSTSGRPESSASQREGSLDAVCDDVDDMDVDVGSSMSPPPDESMSVSPIEPQRKDSNERRKTRRKSADKQKRQFVRNVAVVCEATEKTIGEEIVDVVTKDFYKRVETVSFEILEEVLAELRHELEEQKRNEAKEALRAQAQMDTPEKPSDVAQFCDPIASLNSTPEKLIGFPFTFNMPKLPSFRRKVRAPSPESESESRSPITKRSDSSDDSDAAHKSSSSQKSSESSDEVVLRRKKRVQRYRSSSSVSGSESSSELSSCESERTSSSTESKSRKSLQRKDSSSVAISTVVSSASSIASSPESSASSDEEHEEAEVLERDASTATEEEPKPVVVEEPKPEPEKVVVETPLWQRLLDETSQDWSESLSRSLYHVNLTEHCYFKLPEEKKDEEPTPVVVKEEIVVKEEKEKKRAAPPKRPKKEKIGRELLSLLPSIEVHRPPEPEIIYPPWSTDEKMRHIFNWDCCFDPEDQEYLKKAWLELQPSGENAPPPPWKRPIRFNFASWTNKPRLLVIDATRMGNFARFINHSCQPNCYAKVCCIVLVVTVEGDKRIVIYSKTLINKGDEITYDYKFPIEDDKVDCLCGAPNCRGTLN</sequence>